<feature type="region of interest" description="Disordered" evidence="1">
    <location>
        <begin position="17"/>
        <end position="39"/>
    </location>
</feature>
<sequence length="270" mass="27922">MPAAIAPIAGAVVGGLMSDKGGGQTQTQNREPWGPAQQGLKDVLSDATKLREYYKQNPFNQLQQTSYQNLYGDIDNYRQNMAPSMMALSNRLMNSNYQRAPAGSEMGGMLQPERALGAGNYRSGAAMGNSVAGGQGGGGALQGLLGQAGQGHTPLTQGGLLGGISGALGGAGGLMSGGGQDMTQGQGVAQGMQSSGLRPTDMIPTMRTNPGEAYGQIDFKALNPWTSGAMPEPKAPESNTGNLTDAEIEYLRRQFDLAEGRRLHGSDGGA</sequence>
<gene>
    <name evidence="2" type="ORF">ACFSPV_12040</name>
</gene>
<dbReference type="Proteomes" id="UP001597287">
    <property type="component" value="Unassembled WGS sequence"/>
</dbReference>
<accession>A0ABW5ENA0</accession>
<proteinExistence type="predicted"/>
<name>A0ABW5ENA0_9BURK</name>
<comment type="caution">
    <text evidence="2">The sequence shown here is derived from an EMBL/GenBank/DDBJ whole genome shotgun (WGS) entry which is preliminary data.</text>
</comment>
<evidence type="ECO:0000313" key="2">
    <source>
        <dbReference type="EMBL" id="MFD2319443.1"/>
    </source>
</evidence>
<evidence type="ECO:0000313" key="3">
    <source>
        <dbReference type="Proteomes" id="UP001597287"/>
    </source>
</evidence>
<feature type="compositionally biased region" description="Polar residues" evidence="1">
    <location>
        <begin position="181"/>
        <end position="197"/>
    </location>
</feature>
<keyword evidence="3" id="KW-1185">Reference proteome</keyword>
<feature type="region of interest" description="Disordered" evidence="1">
    <location>
        <begin position="175"/>
        <end position="198"/>
    </location>
</feature>
<protein>
    <submittedName>
        <fullName evidence="2">Uncharacterized protein</fullName>
    </submittedName>
</protein>
<organism evidence="2 3">
    <name type="scientific">Delftia deserti</name>
    <dbReference type="NCBI Taxonomy" id="1651218"/>
    <lineage>
        <taxon>Bacteria</taxon>
        <taxon>Pseudomonadati</taxon>
        <taxon>Pseudomonadota</taxon>
        <taxon>Betaproteobacteria</taxon>
        <taxon>Burkholderiales</taxon>
        <taxon>Comamonadaceae</taxon>
        <taxon>Delftia</taxon>
    </lineage>
</organism>
<reference evidence="3" key="1">
    <citation type="journal article" date="2019" name="Int. J. Syst. Evol. Microbiol.">
        <title>The Global Catalogue of Microorganisms (GCM) 10K type strain sequencing project: providing services to taxonomists for standard genome sequencing and annotation.</title>
        <authorList>
            <consortium name="The Broad Institute Genomics Platform"/>
            <consortium name="The Broad Institute Genome Sequencing Center for Infectious Disease"/>
            <person name="Wu L."/>
            <person name="Ma J."/>
        </authorList>
    </citation>
    <scope>NUCLEOTIDE SEQUENCE [LARGE SCALE GENOMIC DNA]</scope>
    <source>
        <strain evidence="3">CCUG 62793</strain>
    </source>
</reference>
<dbReference type="RefSeq" id="WP_380106574.1">
    <property type="nucleotide sequence ID" value="NZ_JBHSIH010000001.1"/>
</dbReference>
<evidence type="ECO:0000256" key="1">
    <source>
        <dbReference type="SAM" id="MobiDB-lite"/>
    </source>
</evidence>
<dbReference type="EMBL" id="JBHUIG010000012">
    <property type="protein sequence ID" value="MFD2319443.1"/>
    <property type="molecule type" value="Genomic_DNA"/>
</dbReference>